<dbReference type="AlphaFoldDB" id="A0AAV8RP57"/>
<comment type="caution">
    <text evidence="2">The sequence shown here is derived from an EMBL/GenBank/DDBJ whole genome shotgun (WGS) entry which is preliminary data.</text>
</comment>
<reference evidence="2 3" key="1">
    <citation type="submission" date="2022-12" db="EMBL/GenBank/DDBJ databases">
        <title>Chromosome-scale assembly of the Ensete ventricosum genome.</title>
        <authorList>
            <person name="Dussert Y."/>
            <person name="Stocks J."/>
            <person name="Wendawek A."/>
            <person name="Woldeyes F."/>
            <person name="Nichols R.A."/>
            <person name="Borrell J.S."/>
        </authorList>
    </citation>
    <scope>NUCLEOTIDE SEQUENCE [LARGE SCALE GENOMIC DNA]</scope>
    <source>
        <strain evidence="3">cv. Maze</strain>
        <tissue evidence="2">Seeds</tissue>
    </source>
</reference>
<protein>
    <recommendedName>
        <fullName evidence="4">Serine/threonine protein phosphatase 2A regulatory subunit</fullName>
    </recommendedName>
</protein>
<accession>A0AAV8RP57</accession>
<name>A0AAV8RP57_ENSVE</name>
<dbReference type="GO" id="GO:0019888">
    <property type="term" value="F:protein phosphatase regulator activity"/>
    <property type="evidence" value="ECO:0007669"/>
    <property type="project" value="InterPro"/>
</dbReference>
<dbReference type="GO" id="GO:0000159">
    <property type="term" value="C:protein phosphatase type 2A complex"/>
    <property type="evidence" value="ECO:0007669"/>
    <property type="project" value="InterPro"/>
</dbReference>
<dbReference type="FunFam" id="1.25.10.10:FF:000331">
    <property type="entry name" value="Phosphoprotein phosphatase, putative"/>
    <property type="match status" value="1"/>
</dbReference>
<organism evidence="2 3">
    <name type="scientific">Ensete ventricosum</name>
    <name type="common">Abyssinian banana</name>
    <name type="synonym">Musa ensete</name>
    <dbReference type="NCBI Taxonomy" id="4639"/>
    <lineage>
        <taxon>Eukaryota</taxon>
        <taxon>Viridiplantae</taxon>
        <taxon>Streptophyta</taxon>
        <taxon>Embryophyta</taxon>
        <taxon>Tracheophyta</taxon>
        <taxon>Spermatophyta</taxon>
        <taxon>Magnoliopsida</taxon>
        <taxon>Liliopsida</taxon>
        <taxon>Zingiberales</taxon>
        <taxon>Musaceae</taxon>
        <taxon>Ensete</taxon>
    </lineage>
</organism>
<evidence type="ECO:0000256" key="1">
    <source>
        <dbReference type="SAM" id="MobiDB-lite"/>
    </source>
</evidence>
<feature type="region of interest" description="Disordered" evidence="1">
    <location>
        <begin position="1"/>
        <end position="20"/>
    </location>
</feature>
<dbReference type="InterPro" id="IPR011989">
    <property type="entry name" value="ARM-like"/>
</dbReference>
<dbReference type="InterPro" id="IPR002554">
    <property type="entry name" value="PP2A_B56"/>
</dbReference>
<proteinExistence type="predicted"/>
<evidence type="ECO:0008006" key="4">
    <source>
        <dbReference type="Google" id="ProtNLM"/>
    </source>
</evidence>
<evidence type="ECO:0000313" key="3">
    <source>
        <dbReference type="Proteomes" id="UP001222027"/>
    </source>
</evidence>
<gene>
    <name evidence="2" type="ORF">OPV22_011899</name>
</gene>
<dbReference type="EMBL" id="JAQQAF010000003">
    <property type="protein sequence ID" value="KAJ8501347.1"/>
    <property type="molecule type" value="Genomic_DNA"/>
</dbReference>
<dbReference type="Pfam" id="PF01603">
    <property type="entry name" value="B56"/>
    <property type="match status" value="1"/>
</dbReference>
<dbReference type="PANTHER" id="PTHR10257:SF28">
    <property type="entry name" value="SERINE_THREONINE PROTEIN PHOSPHATASE 2A REGULATORY SUBUNIT"/>
    <property type="match status" value="1"/>
</dbReference>
<dbReference type="Proteomes" id="UP001222027">
    <property type="component" value="Unassembled WGS sequence"/>
</dbReference>
<keyword evidence="3" id="KW-1185">Reference proteome</keyword>
<sequence length="479" mass="54004">MGAPRSAAKAPPTRKSTTLRRLFELDSVARAAPLPPPSADAQVDELLSSISRCGDLTLESPSQQQEVKRQQLSRVLSAVRCATRPLDDTVWPPLVSMLSANLFRPLPPPTSPCLPPDLFEEDGPAMSLAPSWPHLHIVYDILAALVASADAKALRKHLDRAFLRGLLALFQSEDPRERDRLKNVFHQLYSKLASDRSFMRKSMNNVLLRFVFDGERHYGIGELLEIWGSIINGFAVPLKEEHRLFLTRVLLPLHKPRGICAYHRQLSYCVSQFVHKEPGLGEEVVKGILKHWPVTNCQKEVLLLGELEDLLESLDPQQFEKLAPSLCVRIARCSNSANSQVAERALYVWNSEQFVKMASQSWEQVLPGIVECIEWNLRWHWSKSVQHLTTSVKSMLEEMEPVLYSRYQLELGHKESVMILEGTKRKIRWERLEEMAGCSRSLDERKSAQTFASLSKILGCVVAYCDPKVGVSDGDGTPV</sequence>
<evidence type="ECO:0000313" key="2">
    <source>
        <dbReference type="EMBL" id="KAJ8501347.1"/>
    </source>
</evidence>
<dbReference type="PANTHER" id="PTHR10257">
    <property type="entry name" value="SERINE/THREONINE PROTEIN PHOSPHATASE 2A PP2A REGULATORY SUBUNIT B"/>
    <property type="match status" value="1"/>
</dbReference>
<dbReference type="SUPFAM" id="SSF48371">
    <property type="entry name" value="ARM repeat"/>
    <property type="match status" value="1"/>
</dbReference>
<dbReference type="Gene3D" id="1.25.10.10">
    <property type="entry name" value="Leucine-rich Repeat Variant"/>
    <property type="match status" value="1"/>
</dbReference>
<dbReference type="GO" id="GO:0007165">
    <property type="term" value="P:signal transduction"/>
    <property type="evidence" value="ECO:0007669"/>
    <property type="project" value="InterPro"/>
</dbReference>
<dbReference type="InterPro" id="IPR016024">
    <property type="entry name" value="ARM-type_fold"/>
</dbReference>